<dbReference type="EMBL" id="LCKF01000033">
    <property type="protein sequence ID" value="KKT90594.1"/>
    <property type="molecule type" value="Genomic_DNA"/>
</dbReference>
<dbReference type="InterPro" id="IPR007497">
    <property type="entry name" value="SIMPL/DUF541"/>
</dbReference>
<proteinExistence type="predicted"/>
<reference evidence="2 3" key="1">
    <citation type="journal article" date="2015" name="Nature">
        <title>rRNA introns, odd ribosomes, and small enigmatic genomes across a large radiation of phyla.</title>
        <authorList>
            <person name="Brown C.T."/>
            <person name="Hug L.A."/>
            <person name="Thomas B.C."/>
            <person name="Sharon I."/>
            <person name="Castelle C.J."/>
            <person name="Singh A."/>
            <person name="Wilkins M.J."/>
            <person name="Williams K.H."/>
            <person name="Banfield J.F."/>
        </authorList>
    </citation>
    <scope>NUCLEOTIDE SEQUENCE [LARGE SCALE GENOMIC DNA]</scope>
</reference>
<dbReference type="Gene3D" id="3.30.110.170">
    <property type="entry name" value="Protein of unknown function (DUF541), domain 1"/>
    <property type="match status" value="1"/>
</dbReference>
<feature type="transmembrane region" description="Helical" evidence="1">
    <location>
        <begin position="7"/>
        <end position="28"/>
    </location>
</feature>
<keyword evidence="1" id="KW-1133">Transmembrane helix</keyword>
<evidence type="ECO:0000313" key="3">
    <source>
        <dbReference type="Proteomes" id="UP000033966"/>
    </source>
</evidence>
<dbReference type="AlphaFoldDB" id="A0A0G1P2M2"/>
<evidence type="ECO:0008006" key="4">
    <source>
        <dbReference type="Google" id="ProtNLM"/>
    </source>
</evidence>
<organism evidence="2 3">
    <name type="scientific">Candidatus Jorgensenbacteria bacterium GW2011_GWA2_45_13</name>
    <dbReference type="NCBI Taxonomy" id="1618662"/>
    <lineage>
        <taxon>Bacteria</taxon>
        <taxon>Candidatus Joergenseniibacteriota</taxon>
    </lineage>
</organism>
<keyword evidence="1" id="KW-0812">Transmembrane</keyword>
<gene>
    <name evidence="2" type="ORF">UW92_C0033G0009</name>
</gene>
<dbReference type="PANTHER" id="PTHR34387">
    <property type="entry name" value="SLR1258 PROTEIN"/>
    <property type="match status" value="1"/>
</dbReference>
<accession>A0A0G1P2M2</accession>
<sequence>MSEKIKDYVGIALIVAMLVVAVTAWQFVQSYGRQIEPSSFKSFSVSGQGKTVAVPDVGEFTFSVLTEGGKDVGSLQAENTEKMNKAIDFVKQNGVDSKDIKTQNYNISPKYQYYNCPYNASVVTPCPPAVIIGYTVTQSVQVKIRDFTKIGDILSGVVKNGANSVSELNFTIDDPMSVQDAARVEAIKKAEAKAKSIADAAGFSLGQLLSIQESTTPVPRPYLYDSVMKAEATGMGGAAPSVEPGSEDVTVNVTLSYEIR</sequence>
<dbReference type="GO" id="GO:0006974">
    <property type="term" value="P:DNA damage response"/>
    <property type="evidence" value="ECO:0007669"/>
    <property type="project" value="TreeGrafter"/>
</dbReference>
<name>A0A0G1P2M2_9BACT</name>
<dbReference type="InterPro" id="IPR052022">
    <property type="entry name" value="26kDa_periplasmic_antigen"/>
</dbReference>
<dbReference type="Gene3D" id="3.30.70.2970">
    <property type="entry name" value="Protein of unknown function (DUF541), domain 2"/>
    <property type="match status" value="1"/>
</dbReference>
<dbReference type="Proteomes" id="UP000033966">
    <property type="component" value="Unassembled WGS sequence"/>
</dbReference>
<dbReference type="Pfam" id="PF04402">
    <property type="entry name" value="SIMPL"/>
    <property type="match status" value="1"/>
</dbReference>
<keyword evidence="1" id="KW-0472">Membrane</keyword>
<dbReference type="PANTHER" id="PTHR34387:SF1">
    <property type="entry name" value="PERIPLASMIC IMMUNOGENIC PROTEIN"/>
    <property type="match status" value="1"/>
</dbReference>
<evidence type="ECO:0000256" key="1">
    <source>
        <dbReference type="SAM" id="Phobius"/>
    </source>
</evidence>
<evidence type="ECO:0000313" key="2">
    <source>
        <dbReference type="EMBL" id="KKT90594.1"/>
    </source>
</evidence>
<protein>
    <recommendedName>
        <fullName evidence="4">26 kDa periplasmic immunogenic protein</fullName>
    </recommendedName>
</protein>
<comment type="caution">
    <text evidence="2">The sequence shown here is derived from an EMBL/GenBank/DDBJ whole genome shotgun (WGS) entry which is preliminary data.</text>
</comment>